<dbReference type="PANTHER" id="PTHR21328">
    <property type="entry name" value="POLY ADP-RIBOSE POLYMERASE FAMILY, MEMBER PARP"/>
    <property type="match status" value="1"/>
</dbReference>
<comment type="similarity">
    <text evidence="5">Belongs to the ARTD/PARP family.</text>
</comment>
<dbReference type="AlphaFoldDB" id="A0AAN5I7M4"/>
<keyword evidence="2 6" id="KW-0808">Transferase</keyword>
<protein>
    <recommendedName>
        <fullName evidence="6">Poly [ADP-ribose] polymerase</fullName>
        <shortName evidence="6">PARP</shortName>
        <ecNumber evidence="6">2.4.2.-</ecNumber>
    </recommendedName>
</protein>
<dbReference type="InterPro" id="IPR051838">
    <property type="entry name" value="ARTD_PARP"/>
</dbReference>
<evidence type="ECO:0000256" key="5">
    <source>
        <dbReference type="ARBA" id="ARBA00024347"/>
    </source>
</evidence>
<feature type="non-terminal residue" evidence="8">
    <location>
        <position position="1"/>
    </location>
</feature>
<sequence length="261" mass="29308">DKKWSFSDGSLDVHHMLGCAMPFASDILESSSHCRTFKKSYPSVAEFVEWLVISNQSYLELVPKNLNVDFLQTTNQFLFVADSPAKQAEFDALVAQNGGKTRYLFHGSRQENWHSIIRSGLKNMSGTKYQLVGAAYGAGIYLSNSLQTSFRYCFQFDDRCISMNCQNKNCCMSSVTNGGMTLLAVVEVVDIPEAFRHDAGTIVVVKEEKWCSIRMLVAYPGSRHTSPAVDLNNMSAANRKKIHDVIHMFKTADIEERIKHA</sequence>
<evidence type="ECO:0000256" key="2">
    <source>
        <dbReference type="ARBA" id="ARBA00022679"/>
    </source>
</evidence>
<evidence type="ECO:0000256" key="1">
    <source>
        <dbReference type="ARBA" id="ARBA00022676"/>
    </source>
</evidence>
<dbReference type="SUPFAM" id="SSF56399">
    <property type="entry name" value="ADP-ribosylation"/>
    <property type="match status" value="1"/>
</dbReference>
<dbReference type="GO" id="GO:0016779">
    <property type="term" value="F:nucleotidyltransferase activity"/>
    <property type="evidence" value="ECO:0007669"/>
    <property type="project" value="UniProtKB-KW"/>
</dbReference>
<evidence type="ECO:0000313" key="9">
    <source>
        <dbReference type="Proteomes" id="UP001328107"/>
    </source>
</evidence>
<proteinExistence type="inferred from homology"/>
<dbReference type="EMBL" id="BTRK01000005">
    <property type="protein sequence ID" value="GMR54195.1"/>
    <property type="molecule type" value="Genomic_DNA"/>
</dbReference>
<evidence type="ECO:0000313" key="8">
    <source>
        <dbReference type="EMBL" id="GMR54195.1"/>
    </source>
</evidence>
<dbReference type="Gene3D" id="3.90.228.10">
    <property type="match status" value="1"/>
</dbReference>
<dbReference type="InterPro" id="IPR012317">
    <property type="entry name" value="Poly(ADP-ribose)pol_cat_dom"/>
</dbReference>
<accession>A0AAN5I7M4</accession>
<dbReference type="FunFam" id="3.90.228.10:FF:000022">
    <property type="entry name" value="Poly [ADP-ribose] polymerase"/>
    <property type="match status" value="1"/>
</dbReference>
<dbReference type="GO" id="GO:0003950">
    <property type="term" value="F:NAD+ poly-ADP-ribosyltransferase activity"/>
    <property type="evidence" value="ECO:0007669"/>
    <property type="project" value="UniProtKB-UniRule"/>
</dbReference>
<organism evidence="8 9">
    <name type="scientific">Pristionchus mayeri</name>
    <dbReference type="NCBI Taxonomy" id="1317129"/>
    <lineage>
        <taxon>Eukaryota</taxon>
        <taxon>Metazoa</taxon>
        <taxon>Ecdysozoa</taxon>
        <taxon>Nematoda</taxon>
        <taxon>Chromadorea</taxon>
        <taxon>Rhabditida</taxon>
        <taxon>Rhabditina</taxon>
        <taxon>Diplogasteromorpha</taxon>
        <taxon>Diplogasteroidea</taxon>
        <taxon>Neodiplogasteridae</taxon>
        <taxon>Pristionchus</taxon>
    </lineage>
</organism>
<feature type="domain" description="PARP catalytic" evidence="7">
    <location>
        <begin position="35"/>
        <end position="261"/>
    </location>
</feature>
<reference evidence="9" key="1">
    <citation type="submission" date="2022-10" db="EMBL/GenBank/DDBJ databases">
        <title>Genome assembly of Pristionchus species.</title>
        <authorList>
            <person name="Yoshida K."/>
            <person name="Sommer R.J."/>
        </authorList>
    </citation>
    <scope>NUCLEOTIDE SEQUENCE [LARGE SCALE GENOMIC DNA]</scope>
    <source>
        <strain evidence="9">RS5460</strain>
    </source>
</reference>
<evidence type="ECO:0000256" key="3">
    <source>
        <dbReference type="ARBA" id="ARBA00022695"/>
    </source>
</evidence>
<evidence type="ECO:0000256" key="6">
    <source>
        <dbReference type="RuleBase" id="RU362114"/>
    </source>
</evidence>
<keyword evidence="1 6" id="KW-0328">Glycosyltransferase</keyword>
<evidence type="ECO:0000259" key="7">
    <source>
        <dbReference type="PROSITE" id="PS51059"/>
    </source>
</evidence>
<comment type="caution">
    <text evidence="8">The sequence shown here is derived from an EMBL/GenBank/DDBJ whole genome shotgun (WGS) entry which is preliminary data.</text>
</comment>
<keyword evidence="4 6" id="KW-0520">NAD</keyword>
<gene>
    <name evidence="8" type="ORF">PMAYCL1PPCAC_24390</name>
</gene>
<keyword evidence="3" id="KW-0548">Nucleotidyltransferase</keyword>
<dbReference type="Proteomes" id="UP001328107">
    <property type="component" value="Unassembled WGS sequence"/>
</dbReference>
<keyword evidence="9" id="KW-1185">Reference proteome</keyword>
<evidence type="ECO:0000256" key="4">
    <source>
        <dbReference type="ARBA" id="ARBA00023027"/>
    </source>
</evidence>
<dbReference type="PROSITE" id="PS51059">
    <property type="entry name" value="PARP_CATALYTIC"/>
    <property type="match status" value="1"/>
</dbReference>
<dbReference type="EC" id="2.4.2.-" evidence="6"/>
<name>A0AAN5I7M4_9BILA</name>
<dbReference type="Pfam" id="PF00644">
    <property type="entry name" value="PARP"/>
    <property type="match status" value="1"/>
</dbReference>